<proteinExistence type="predicted"/>
<gene>
    <name evidence="1" type="ORF">JL811_12385</name>
</gene>
<dbReference type="EMBL" id="JAESVN010000005">
    <property type="protein sequence ID" value="MBL4918016.1"/>
    <property type="molecule type" value="Genomic_DNA"/>
</dbReference>
<dbReference type="Proteomes" id="UP000648908">
    <property type="component" value="Unassembled WGS sequence"/>
</dbReference>
<sequence>MTAPVAMAELWRGGMLESTHLGHAVICGADGGIEAAWGDPQAVIFPRSSCKMLQALPLMESGAGADLRDDQLALACASHQGAALHTGKVARWLSDLGLSESDLRCGAHEPSDREERERLIRAGESPCQLHNNCSGKHAGFVMMNRHIGGDADYVDPAHPLQGAIRTAFEEVTEETSPGFGIDGCSAPNFATSVHGLARAMARFATAREDGDARDRAAHRLTRAMARHPDLVAGEGRACTELMRAMEGRVTIKTGAEAVFIAILPEQKKGIALKITDGGTRGAEAAICALLVRLGALDPDHPATLKRLNAVQKNWRGIETGILRAAPGFA</sequence>
<name>A0A8K0Y0N8_9RHOB</name>
<evidence type="ECO:0000313" key="1">
    <source>
        <dbReference type="EMBL" id="MBL4918016.1"/>
    </source>
</evidence>
<dbReference type="PANTHER" id="PTHR42110:SF1">
    <property type="entry name" value="L-ASPARAGINASE, PUTATIVE (AFU_ORTHOLOGUE AFUA_3G11890)-RELATED"/>
    <property type="match status" value="1"/>
</dbReference>
<evidence type="ECO:0000313" key="2">
    <source>
        <dbReference type="Proteomes" id="UP000648908"/>
    </source>
</evidence>
<dbReference type="PANTHER" id="PTHR42110">
    <property type="entry name" value="L-ASPARAGINASE, PUTATIVE (AFU_ORTHOLOGUE AFUA_3G11890)-RELATED"/>
    <property type="match status" value="1"/>
</dbReference>
<reference evidence="1" key="1">
    <citation type="submission" date="2021-01" db="EMBL/GenBank/DDBJ databases">
        <title>Tabrizicola alba sp. nov. a motile alkaliphilic bacterium isolated from a soda lake.</title>
        <authorList>
            <person name="Szuroczki S."/>
            <person name="Abbaszade G."/>
            <person name="Schumann P."/>
            <person name="Toth E."/>
        </authorList>
    </citation>
    <scope>NUCLEOTIDE SEQUENCE</scope>
    <source>
        <strain evidence="1">DMG-N-6</strain>
    </source>
</reference>
<protein>
    <submittedName>
        <fullName evidence="1">Asparaginase</fullName>
    </submittedName>
</protein>
<dbReference type="RefSeq" id="WP_202689015.1">
    <property type="nucleotide sequence ID" value="NZ_JAESVN010000005.1"/>
</dbReference>
<accession>A0A8K0Y0N8</accession>
<comment type="caution">
    <text evidence="1">The sequence shown here is derived from an EMBL/GenBank/DDBJ whole genome shotgun (WGS) entry which is preliminary data.</text>
</comment>
<organism evidence="1 2">
    <name type="scientific">Szabonella alba</name>
    <dbReference type="NCBI Taxonomy" id="2804194"/>
    <lineage>
        <taxon>Bacteria</taxon>
        <taxon>Pseudomonadati</taxon>
        <taxon>Pseudomonadota</taxon>
        <taxon>Alphaproteobacteria</taxon>
        <taxon>Rhodobacterales</taxon>
        <taxon>Paracoccaceae</taxon>
        <taxon>Szabonella</taxon>
    </lineage>
</organism>
<dbReference type="Pfam" id="PF06089">
    <property type="entry name" value="Asparaginase_II"/>
    <property type="match status" value="1"/>
</dbReference>
<dbReference type="InterPro" id="IPR010349">
    <property type="entry name" value="Asparaginase_II"/>
</dbReference>
<keyword evidence="2" id="KW-1185">Reference proteome</keyword>
<dbReference type="AlphaFoldDB" id="A0A8K0Y0N8"/>